<name>A0AAD2JZF0_9AGAR</name>
<dbReference type="SUPFAM" id="SSF48576">
    <property type="entry name" value="Terpenoid synthases"/>
    <property type="match status" value="1"/>
</dbReference>
<evidence type="ECO:0000313" key="3">
    <source>
        <dbReference type="EMBL" id="CAK5270417.1"/>
    </source>
</evidence>
<protein>
    <recommendedName>
        <fullName evidence="5">Terpenoid synthase</fullName>
    </recommendedName>
</protein>
<keyword evidence="2" id="KW-0456">Lyase</keyword>
<dbReference type="InterPro" id="IPR008949">
    <property type="entry name" value="Isoprenoid_synthase_dom_sf"/>
</dbReference>
<proteinExistence type="inferred from homology"/>
<evidence type="ECO:0000256" key="1">
    <source>
        <dbReference type="ARBA" id="ARBA00007946"/>
    </source>
</evidence>
<gene>
    <name evidence="3" type="ORF">MYCIT1_LOCUS14819</name>
</gene>
<dbReference type="Gene3D" id="1.10.600.10">
    <property type="entry name" value="Farnesyl Diphosphate Synthase"/>
    <property type="match status" value="1"/>
</dbReference>
<dbReference type="Proteomes" id="UP001295794">
    <property type="component" value="Unassembled WGS sequence"/>
</dbReference>
<sequence length="423" mass="47193">MTSEQDCGGNLRPELREIIQSLLDAVGYVSPREKMEPTNLIERIRNALNVKIRSSYRGTEDCDLDVDSISKKAASVVEFFYFDHGFEQKMSFELYAWFFFYIDDIASGSRDILENFHRALLQGKAELLPAPLARFPSVLASLYDHWDPLAAAMMATSALDFITGTALEQRRHVVAMEPSVHAPNWPGFLRTKSGMATGFSCAAFPRSDVPGVASYIQALPDMDQLMCLTNDILSCVCPMSSHLDRLANQIPATTKKSLRERRWALFLSQPGSRASPRSRCFGTWFRRSGSCTTELLRHSAGMTMHFKNGVPSSRDSCQCCVSTDQFQKKTYETAGHGILRLTGSGCALITALYGDVGLYQVPQTGTPTCPVLMLVHAQNSKSNTACSVFEFFTQMSRLKEAGTCRIKNWNRGIWPKLFPRPIS</sequence>
<dbReference type="InterPro" id="IPR024652">
    <property type="entry name" value="Trichodiene_synth"/>
</dbReference>
<reference evidence="3" key="1">
    <citation type="submission" date="2023-11" db="EMBL/GenBank/DDBJ databases">
        <authorList>
            <person name="De Vega J J."/>
            <person name="De Vega J J."/>
        </authorList>
    </citation>
    <scope>NUCLEOTIDE SEQUENCE</scope>
</reference>
<evidence type="ECO:0008006" key="5">
    <source>
        <dbReference type="Google" id="ProtNLM"/>
    </source>
</evidence>
<dbReference type="Pfam" id="PF06330">
    <property type="entry name" value="TRI5"/>
    <property type="match status" value="1"/>
</dbReference>
<comment type="similarity">
    <text evidence="1">Belongs to the trichodiene synthase family.</text>
</comment>
<accession>A0AAD2JZF0</accession>
<dbReference type="EMBL" id="CAVNYO010000166">
    <property type="protein sequence ID" value="CAK5270417.1"/>
    <property type="molecule type" value="Genomic_DNA"/>
</dbReference>
<organism evidence="3 4">
    <name type="scientific">Mycena citricolor</name>
    <dbReference type="NCBI Taxonomy" id="2018698"/>
    <lineage>
        <taxon>Eukaryota</taxon>
        <taxon>Fungi</taxon>
        <taxon>Dikarya</taxon>
        <taxon>Basidiomycota</taxon>
        <taxon>Agaricomycotina</taxon>
        <taxon>Agaricomycetes</taxon>
        <taxon>Agaricomycetidae</taxon>
        <taxon>Agaricales</taxon>
        <taxon>Marasmiineae</taxon>
        <taxon>Mycenaceae</taxon>
        <taxon>Mycena</taxon>
    </lineage>
</organism>
<comment type="caution">
    <text evidence="3">The sequence shown here is derived from an EMBL/GenBank/DDBJ whole genome shotgun (WGS) entry which is preliminary data.</text>
</comment>
<dbReference type="GO" id="GO:0016838">
    <property type="term" value="F:carbon-oxygen lyase activity, acting on phosphates"/>
    <property type="evidence" value="ECO:0007669"/>
    <property type="project" value="InterPro"/>
</dbReference>
<evidence type="ECO:0000313" key="4">
    <source>
        <dbReference type="Proteomes" id="UP001295794"/>
    </source>
</evidence>
<keyword evidence="4" id="KW-1185">Reference proteome</keyword>
<evidence type="ECO:0000256" key="2">
    <source>
        <dbReference type="ARBA" id="ARBA00023239"/>
    </source>
</evidence>
<dbReference type="AlphaFoldDB" id="A0AAD2JZF0"/>